<evidence type="ECO:0000313" key="1">
    <source>
        <dbReference type="EMBL" id="GAA0250968.1"/>
    </source>
</evidence>
<dbReference type="InterPro" id="IPR023214">
    <property type="entry name" value="HAD_sf"/>
</dbReference>
<reference evidence="2" key="1">
    <citation type="journal article" date="2019" name="Int. J. Syst. Evol. Microbiol.">
        <title>The Global Catalogue of Microorganisms (GCM) 10K type strain sequencing project: providing services to taxonomists for standard genome sequencing and annotation.</title>
        <authorList>
            <consortium name="The Broad Institute Genomics Platform"/>
            <consortium name="The Broad Institute Genome Sequencing Center for Infectious Disease"/>
            <person name="Wu L."/>
            <person name="Ma J."/>
        </authorList>
    </citation>
    <scope>NUCLEOTIDE SEQUENCE [LARGE SCALE GENOMIC DNA]</scope>
    <source>
        <strain evidence="2">JCM 16242</strain>
    </source>
</reference>
<organism evidence="1 2">
    <name type="scientific">Rhodanobacter caeni</name>
    <dbReference type="NCBI Taxonomy" id="657654"/>
    <lineage>
        <taxon>Bacteria</taxon>
        <taxon>Pseudomonadati</taxon>
        <taxon>Pseudomonadota</taxon>
        <taxon>Gammaproteobacteria</taxon>
        <taxon>Lysobacterales</taxon>
        <taxon>Rhodanobacteraceae</taxon>
        <taxon>Rhodanobacter</taxon>
    </lineage>
</organism>
<dbReference type="SUPFAM" id="SSF56784">
    <property type="entry name" value="HAD-like"/>
    <property type="match status" value="1"/>
</dbReference>
<dbReference type="GO" id="GO:0016787">
    <property type="term" value="F:hydrolase activity"/>
    <property type="evidence" value="ECO:0007669"/>
    <property type="project" value="UniProtKB-KW"/>
</dbReference>
<dbReference type="EMBL" id="BAAAFO010000002">
    <property type="protein sequence ID" value="GAA0250968.1"/>
    <property type="molecule type" value="Genomic_DNA"/>
</dbReference>
<dbReference type="Pfam" id="PF12710">
    <property type="entry name" value="HAD"/>
    <property type="match status" value="1"/>
</dbReference>
<evidence type="ECO:0000313" key="2">
    <source>
        <dbReference type="Proteomes" id="UP001500657"/>
    </source>
</evidence>
<dbReference type="Gene3D" id="3.40.50.1000">
    <property type="entry name" value="HAD superfamily/HAD-like"/>
    <property type="match status" value="1"/>
</dbReference>
<dbReference type="Proteomes" id="UP001500657">
    <property type="component" value="Unassembled WGS sequence"/>
</dbReference>
<dbReference type="RefSeq" id="WP_343881852.1">
    <property type="nucleotide sequence ID" value="NZ_BAAAFO010000002.1"/>
</dbReference>
<comment type="caution">
    <text evidence="1">The sequence shown here is derived from an EMBL/GenBank/DDBJ whole genome shotgun (WGS) entry which is preliminary data.</text>
</comment>
<keyword evidence="1" id="KW-0378">Hydrolase</keyword>
<proteinExistence type="predicted"/>
<protein>
    <submittedName>
        <fullName evidence="1">HAD family hydrolase</fullName>
    </submittedName>
</protein>
<name>A0ABP3E333_9GAMM</name>
<keyword evidence="2" id="KW-1185">Reference proteome</keyword>
<gene>
    <name evidence="1" type="ORF">GCM10009126_15520</name>
</gene>
<dbReference type="InterPro" id="IPR036412">
    <property type="entry name" value="HAD-like_sf"/>
</dbReference>
<sequence length="231" mass="25567">MSPDETPPPALPPDSAAARVVLFDFDGVLMHGDAFALFARERYARSLGCKLMALLSAPGLILLLPFSRNWPLRLLARIALLGMSEHTYQRRAEAFAGLLVRRPRQFCRDGIRALRQHQAAGDRVIVVTGCEHHLVSSMLAQLGLTGIEIVASQLRPSWIGMRLRRHNVGARKVQSLAQYGVTAWQLAYSDSLQDAPMLKPAGEAVLVNGTPRLCKKVEKALGRAVTRVEWW</sequence>
<accession>A0ABP3E333</accession>